<organism evidence="1 2">
    <name type="scientific">Anaerovirgula multivorans</name>
    <dbReference type="NCBI Taxonomy" id="312168"/>
    <lineage>
        <taxon>Bacteria</taxon>
        <taxon>Bacillati</taxon>
        <taxon>Bacillota</taxon>
        <taxon>Clostridia</taxon>
        <taxon>Peptostreptococcales</taxon>
        <taxon>Natronincolaceae</taxon>
        <taxon>Anaerovirgula</taxon>
    </lineage>
</organism>
<keyword evidence="2" id="KW-1185">Reference proteome</keyword>
<evidence type="ECO:0000313" key="1">
    <source>
        <dbReference type="EMBL" id="SNS68354.1"/>
    </source>
</evidence>
<dbReference type="Proteomes" id="UP000198304">
    <property type="component" value="Unassembled WGS sequence"/>
</dbReference>
<sequence>MRLFAIPYILDVYRFSESMIIDMDYISVKAASEKWSISERRIQKLCEENRIEGIEKFGRAWMIPKGAEKLKDVELKRGK</sequence>
<proteinExistence type="predicted"/>
<protein>
    <recommendedName>
        <fullName evidence="3">Helix-turn-helix domain-containing protein</fullName>
    </recommendedName>
</protein>
<evidence type="ECO:0008006" key="3">
    <source>
        <dbReference type="Google" id="ProtNLM"/>
    </source>
</evidence>
<dbReference type="EMBL" id="FZOJ01000017">
    <property type="protein sequence ID" value="SNS68354.1"/>
    <property type="molecule type" value="Genomic_DNA"/>
</dbReference>
<name>A0A239GJX1_9FIRM</name>
<dbReference type="AlphaFoldDB" id="A0A239GJX1"/>
<accession>A0A239GJX1</accession>
<reference evidence="1 2" key="1">
    <citation type="submission" date="2017-06" db="EMBL/GenBank/DDBJ databases">
        <authorList>
            <person name="Kim H.J."/>
            <person name="Triplett B.A."/>
        </authorList>
    </citation>
    <scope>NUCLEOTIDE SEQUENCE [LARGE SCALE GENOMIC DNA]</scope>
    <source>
        <strain evidence="1 2">SCA</strain>
    </source>
</reference>
<gene>
    <name evidence="1" type="ORF">SAMN05446037_10175</name>
</gene>
<evidence type="ECO:0000313" key="2">
    <source>
        <dbReference type="Proteomes" id="UP000198304"/>
    </source>
</evidence>